<organism evidence="2 3">
    <name type="scientific">Hyphodiscus hymeniophilus</name>
    <dbReference type="NCBI Taxonomy" id="353542"/>
    <lineage>
        <taxon>Eukaryota</taxon>
        <taxon>Fungi</taxon>
        <taxon>Dikarya</taxon>
        <taxon>Ascomycota</taxon>
        <taxon>Pezizomycotina</taxon>
        <taxon>Leotiomycetes</taxon>
        <taxon>Helotiales</taxon>
        <taxon>Hyphodiscaceae</taxon>
        <taxon>Hyphodiscus</taxon>
    </lineage>
</organism>
<name>A0A9P6VE48_9HELO</name>
<evidence type="ECO:0000313" key="2">
    <source>
        <dbReference type="EMBL" id="KAG0646145.1"/>
    </source>
</evidence>
<dbReference type="Pfam" id="PF08642">
    <property type="entry name" value="Rxt3"/>
    <property type="match status" value="1"/>
</dbReference>
<evidence type="ECO:0000313" key="3">
    <source>
        <dbReference type="Proteomes" id="UP000785200"/>
    </source>
</evidence>
<feature type="region of interest" description="Disordered" evidence="1">
    <location>
        <begin position="682"/>
        <end position="707"/>
    </location>
</feature>
<feature type="compositionally biased region" description="Polar residues" evidence="1">
    <location>
        <begin position="465"/>
        <end position="477"/>
    </location>
</feature>
<feature type="region of interest" description="Disordered" evidence="1">
    <location>
        <begin position="543"/>
        <end position="568"/>
    </location>
</feature>
<dbReference type="InterPro" id="IPR036609">
    <property type="entry name" value="LCCL_sf"/>
</dbReference>
<dbReference type="OrthoDB" id="3596986at2759"/>
<dbReference type="Proteomes" id="UP000785200">
    <property type="component" value="Unassembled WGS sequence"/>
</dbReference>
<feature type="compositionally biased region" description="Basic and acidic residues" evidence="1">
    <location>
        <begin position="632"/>
        <end position="643"/>
    </location>
</feature>
<comment type="caution">
    <text evidence="2">The sequence shown here is derived from an EMBL/GenBank/DDBJ whole genome shotgun (WGS) entry which is preliminary data.</text>
</comment>
<feature type="region of interest" description="Disordered" evidence="1">
    <location>
        <begin position="582"/>
        <end position="669"/>
    </location>
</feature>
<sequence>MDPRQPPQHPFSRNTASPYGRSPFPPSANQATFSTSSHPPSSTPSYAEHQRRPSDPPYGSQQRTYSQDGPVSAGSTHSRHQSASSIGYGSATRGMPPPSSPQQQTPHTYGPPPPRPPPVSVGPPTAFPASRELPSLGSIGRPSSTTNSSMSISSMLGGPPALREQPPQYTSPVSTSASQPMYPGPAHVSPRLAATGADYAPFRRPQTPEQRAYEPRDQRANSAGSPPGMANFGTPDARRYGTPQTYQRPPADERRDQPPARVPNTAIPARPDSQPSFNAPPPRVSDRAPAHSESLFGRREPARPESVGRPDPAYQRQAEYEERQSAIYAYEQRARQEREREAVVQRDMREREQREQQMERERVINERNVTLQQEYAHQLTQRNPQTAYSRPSEPREQPSWMRPGYEPPPRPAYEPIPEQDRESPRLPTNGHGYPETTTPQYGSHPAYAPSETRYQTHAASAMPSHLTSIPASQYETSIQERQRLHQHEHQRQQNMYGGPPQPGPYQSQDSPTRRTMEESQQMQQQRTFLGVGEINRKGRVSPLPQAVQGAQGQQSGPAHEPGIKSEFGRMFSGIGSGVSAMGAPSPVTAGAQGMPFSNPGSMRRDDLDQDSPVENGRGIHRTASRGGRRRKLKDEDSRDDESSNGRTTPSGRGKRAKTTHHHHGGHHHQHLGYAYYKSVLKPARRSTSDKDDRGFASTPEPLPRFEGQENCTFTVKVPKVYLGDVSREEITRRRAVWGTDVYTDDSDVVAACIHQGWFRGAWNKDVDVELLDLEIAGTNGAVNGKDYENDILTEPPRRGPMHVPKKKDLHVTVLVLPALEKYSSTTKFGIRSREWGGRQEGYQGVHDGLSFMIMSVQWVDGVDSNEGRSGELRRTIMAEALDNTEMEAEDAWGELLVSGNGANGPETHAEESFERGGAGMDGVGMTGDIKGVGTKSWWKKSNEVPQEAEKEPEVEKVVDQDREIERVTERMIENANATSALDGGKENEAITVERSGDEVTAVA</sequence>
<dbReference type="InterPro" id="IPR013951">
    <property type="entry name" value="Rxt3"/>
</dbReference>
<keyword evidence="3" id="KW-1185">Reference proteome</keyword>
<dbReference type="AlphaFoldDB" id="A0A9P6VE48"/>
<feature type="compositionally biased region" description="Low complexity" evidence="1">
    <location>
        <begin position="492"/>
        <end position="510"/>
    </location>
</feature>
<feature type="compositionally biased region" description="Basic residues" evidence="1">
    <location>
        <begin position="652"/>
        <end position="669"/>
    </location>
</feature>
<feature type="compositionally biased region" description="Low complexity" evidence="1">
    <location>
        <begin position="543"/>
        <end position="558"/>
    </location>
</feature>
<dbReference type="Gene3D" id="2.170.130.20">
    <property type="entry name" value="LCCL-like domain"/>
    <property type="match status" value="1"/>
</dbReference>
<feature type="region of interest" description="Disordered" evidence="1">
    <location>
        <begin position="975"/>
        <end position="1003"/>
    </location>
</feature>
<feature type="region of interest" description="Disordered" evidence="1">
    <location>
        <begin position="1"/>
        <end position="527"/>
    </location>
</feature>
<protein>
    <recommendedName>
        <fullName evidence="4">Rxt3-domain-containing protein</fullName>
    </recommendedName>
</protein>
<accession>A0A9P6VE48</accession>
<gene>
    <name evidence="2" type="ORF">D0Z07_8237</name>
</gene>
<feature type="compositionally biased region" description="Basic and acidic residues" evidence="1">
    <location>
        <begin position="947"/>
        <end position="961"/>
    </location>
</feature>
<evidence type="ECO:0008006" key="4">
    <source>
        <dbReference type="Google" id="ProtNLM"/>
    </source>
</evidence>
<reference evidence="2" key="1">
    <citation type="submission" date="2019-07" db="EMBL/GenBank/DDBJ databases">
        <title>Hyphodiscus hymeniophilus genome sequencing and assembly.</title>
        <authorList>
            <person name="Kramer G."/>
            <person name="Nodwell J."/>
        </authorList>
    </citation>
    <scope>NUCLEOTIDE SEQUENCE</scope>
    <source>
        <strain evidence="2">ATCC 34498</strain>
    </source>
</reference>
<evidence type="ECO:0000256" key="1">
    <source>
        <dbReference type="SAM" id="MobiDB-lite"/>
    </source>
</evidence>
<feature type="compositionally biased region" description="Basic residues" evidence="1">
    <location>
        <begin position="618"/>
        <end position="631"/>
    </location>
</feature>
<feature type="compositionally biased region" description="Basic and acidic residues" evidence="1">
    <location>
        <begin position="332"/>
        <end position="365"/>
    </location>
</feature>
<feature type="compositionally biased region" description="Polar residues" evidence="1">
    <location>
        <begin position="59"/>
        <end position="87"/>
    </location>
</feature>
<dbReference type="EMBL" id="VNKQ01000016">
    <property type="protein sequence ID" value="KAG0646145.1"/>
    <property type="molecule type" value="Genomic_DNA"/>
</dbReference>
<feature type="compositionally biased region" description="Basic and acidic residues" evidence="1">
    <location>
        <begin position="284"/>
        <end position="308"/>
    </location>
</feature>
<feature type="compositionally biased region" description="Polar residues" evidence="1">
    <location>
        <begin position="518"/>
        <end position="527"/>
    </location>
</feature>
<proteinExistence type="predicted"/>
<feature type="compositionally biased region" description="Pro residues" evidence="1">
    <location>
        <begin position="109"/>
        <end position="121"/>
    </location>
</feature>
<feature type="compositionally biased region" description="Polar residues" evidence="1">
    <location>
        <begin position="167"/>
        <end position="179"/>
    </location>
</feature>
<feature type="compositionally biased region" description="Basic and acidic residues" evidence="1">
    <location>
        <begin position="478"/>
        <end position="491"/>
    </location>
</feature>
<feature type="compositionally biased region" description="Pro residues" evidence="1">
    <location>
        <begin position="405"/>
        <end position="414"/>
    </location>
</feature>
<feature type="region of interest" description="Disordered" evidence="1">
    <location>
        <begin position="942"/>
        <end position="961"/>
    </location>
</feature>
<feature type="compositionally biased region" description="Polar residues" evidence="1">
    <location>
        <begin position="367"/>
        <end position="389"/>
    </location>
</feature>
<feature type="compositionally biased region" description="Low complexity" evidence="1">
    <location>
        <begin position="32"/>
        <end position="45"/>
    </location>
</feature>
<feature type="compositionally biased region" description="Low complexity" evidence="1">
    <location>
        <begin position="143"/>
        <end position="155"/>
    </location>
</feature>